<dbReference type="Proteomes" id="UP000432015">
    <property type="component" value="Unassembled WGS sequence"/>
</dbReference>
<evidence type="ECO:0000256" key="2">
    <source>
        <dbReference type="ARBA" id="ARBA00022840"/>
    </source>
</evidence>
<dbReference type="AlphaFoldDB" id="A0A7K1L8Q6"/>
<keyword evidence="7" id="KW-1185">Reference proteome</keyword>
<evidence type="ECO:0000313" key="7">
    <source>
        <dbReference type="Proteomes" id="UP000432015"/>
    </source>
</evidence>
<proteinExistence type="predicted"/>
<feature type="transmembrane region" description="Helical" evidence="4">
    <location>
        <begin position="50"/>
        <end position="68"/>
    </location>
</feature>
<dbReference type="InterPro" id="IPR027417">
    <property type="entry name" value="P-loop_NTPase"/>
</dbReference>
<keyword evidence="6" id="KW-0132">Cell division</keyword>
<gene>
    <name evidence="6" type="ORF">GNZ18_30005</name>
</gene>
<evidence type="ECO:0000313" key="6">
    <source>
        <dbReference type="EMBL" id="MUN40808.1"/>
    </source>
</evidence>
<keyword evidence="4" id="KW-1133">Transmembrane helix</keyword>
<evidence type="ECO:0000256" key="4">
    <source>
        <dbReference type="SAM" id="Phobius"/>
    </source>
</evidence>
<feature type="domain" description="FtsK" evidence="5">
    <location>
        <begin position="259"/>
        <end position="445"/>
    </location>
</feature>
<dbReference type="InterPro" id="IPR002543">
    <property type="entry name" value="FtsK_dom"/>
</dbReference>
<keyword evidence="2 3" id="KW-0067">ATP-binding</keyword>
<dbReference type="RefSeq" id="WP_156219981.1">
    <property type="nucleotide sequence ID" value="NZ_WOFH01000012.1"/>
</dbReference>
<feature type="binding site" evidence="3">
    <location>
        <begin position="286"/>
        <end position="293"/>
    </location>
    <ligand>
        <name>ATP</name>
        <dbReference type="ChEBI" id="CHEBI:30616"/>
    </ligand>
</feature>
<feature type="transmembrane region" description="Helical" evidence="4">
    <location>
        <begin position="74"/>
        <end position="92"/>
    </location>
</feature>
<dbReference type="PANTHER" id="PTHR22683">
    <property type="entry name" value="SPORULATION PROTEIN RELATED"/>
    <property type="match status" value="1"/>
</dbReference>
<dbReference type="SUPFAM" id="SSF52540">
    <property type="entry name" value="P-loop containing nucleoside triphosphate hydrolases"/>
    <property type="match status" value="1"/>
</dbReference>
<evidence type="ECO:0000256" key="3">
    <source>
        <dbReference type="PROSITE-ProRule" id="PRU00289"/>
    </source>
</evidence>
<protein>
    <submittedName>
        <fullName evidence="6">Cell division protein FtsK</fullName>
    </submittedName>
</protein>
<dbReference type="EMBL" id="WOFH01000012">
    <property type="protein sequence ID" value="MUN40808.1"/>
    <property type="molecule type" value="Genomic_DNA"/>
</dbReference>
<comment type="caution">
    <text evidence="6">The sequence shown here is derived from an EMBL/GenBank/DDBJ whole genome shotgun (WGS) entry which is preliminary data.</text>
</comment>
<dbReference type="Pfam" id="PF01580">
    <property type="entry name" value="FtsK_SpoIIIE"/>
    <property type="match status" value="1"/>
</dbReference>
<dbReference type="GO" id="GO:0003677">
    <property type="term" value="F:DNA binding"/>
    <property type="evidence" value="ECO:0007669"/>
    <property type="project" value="InterPro"/>
</dbReference>
<keyword evidence="4" id="KW-0472">Membrane</keyword>
<keyword evidence="6" id="KW-0131">Cell cycle</keyword>
<feature type="transmembrane region" description="Helical" evidence="4">
    <location>
        <begin position="104"/>
        <end position="124"/>
    </location>
</feature>
<dbReference type="GO" id="GO:0051301">
    <property type="term" value="P:cell division"/>
    <property type="evidence" value="ECO:0007669"/>
    <property type="project" value="UniProtKB-KW"/>
</dbReference>
<reference evidence="6 7" key="1">
    <citation type="submission" date="2019-11" db="EMBL/GenBank/DDBJ databases">
        <authorList>
            <person name="Cao P."/>
        </authorList>
    </citation>
    <scope>NUCLEOTIDE SEQUENCE [LARGE SCALE GENOMIC DNA]</scope>
    <source>
        <strain evidence="6 7">NEAU-AAG5</strain>
    </source>
</reference>
<accession>A0A7K1L8Q6</accession>
<name>A0A7K1L8Q6_9ACTN</name>
<keyword evidence="4" id="KW-0812">Transmembrane</keyword>
<keyword evidence="1 3" id="KW-0547">Nucleotide-binding</keyword>
<dbReference type="Gene3D" id="3.40.50.300">
    <property type="entry name" value="P-loop containing nucleotide triphosphate hydrolases"/>
    <property type="match status" value="1"/>
</dbReference>
<evidence type="ECO:0000256" key="1">
    <source>
        <dbReference type="ARBA" id="ARBA00022741"/>
    </source>
</evidence>
<dbReference type="PROSITE" id="PS50901">
    <property type="entry name" value="FTSK"/>
    <property type="match status" value="1"/>
</dbReference>
<dbReference type="GO" id="GO:0005524">
    <property type="term" value="F:ATP binding"/>
    <property type="evidence" value="ECO:0007669"/>
    <property type="project" value="UniProtKB-UniRule"/>
</dbReference>
<evidence type="ECO:0000259" key="5">
    <source>
        <dbReference type="PROSITE" id="PS50901"/>
    </source>
</evidence>
<organism evidence="6 7">
    <name type="scientific">Actinomadura litoris</name>
    <dbReference type="NCBI Taxonomy" id="2678616"/>
    <lineage>
        <taxon>Bacteria</taxon>
        <taxon>Bacillati</taxon>
        <taxon>Actinomycetota</taxon>
        <taxon>Actinomycetes</taxon>
        <taxon>Streptosporangiales</taxon>
        <taxon>Thermomonosporaceae</taxon>
        <taxon>Actinomadura</taxon>
    </lineage>
</organism>
<dbReference type="PANTHER" id="PTHR22683:SF41">
    <property type="entry name" value="DNA TRANSLOCASE FTSK"/>
    <property type="match status" value="1"/>
</dbReference>
<sequence>MSRTRQMRRHAQKMRRNGLQPMVIVDSDGPFPDVAGVLVARALWRYRSELAPVYLVCVLLAGGVVLHFARPGWWPWVLGVATVAAWALAMFGERVGLAQRMERVYAAVVVMGAGGWLAAVTALGIAFSPLPRVLVLGGALLAVPWWAHRRRRAKVRVDRRLAAWPEIARSVGLNGSRPQSAVVDVWGWRARFALARGQTLQDVLGKVPAIESALGTFRGAVRVSPTRDDKANRFELRVLDTDPHAGAIPWPGPSVSSITEPIDLGPFEDATSARVLLLRRHGLIGGVAGSGKSGGINVLMGNLSACRDVVIWAIDLKRGMELQPWASCIDRLATTPEQARVMLRDAVTVLEARADWLVAHGRRVWDPTPELPALVIVVDEYAELADDAPDAATDTDSIARRGRAVAVTLIAATQRPTQKAMGKGAVRSQMDVRVSFRVRERKDVDLILGQGMLNAGWHAHTLNAPGKFLLSAPEHDTPRRARAYLLDDATVTLTAERHANVRPALDEVSSRALDVSHTAPVAATPIPDDHTDDVLRRVLDEAPDEGLPIAHLLMLTDMSRPTLYRRLAELVKAGQAVQVKRGRYKASDHDR</sequence>
<dbReference type="InterPro" id="IPR050206">
    <property type="entry name" value="FtsK/SpoIIIE/SftA"/>
</dbReference>